<keyword evidence="1" id="KW-0812">Transmembrane</keyword>
<keyword evidence="3" id="KW-1185">Reference proteome</keyword>
<dbReference type="AlphaFoldDB" id="A0AAD6YJ75"/>
<reference evidence="2" key="1">
    <citation type="submission" date="2023-03" db="EMBL/GenBank/DDBJ databases">
        <title>Massive genome expansion in bonnet fungi (Mycena s.s.) driven by repeated elements and novel gene families across ecological guilds.</title>
        <authorList>
            <consortium name="Lawrence Berkeley National Laboratory"/>
            <person name="Harder C.B."/>
            <person name="Miyauchi S."/>
            <person name="Viragh M."/>
            <person name="Kuo A."/>
            <person name="Thoen E."/>
            <person name="Andreopoulos B."/>
            <person name="Lu D."/>
            <person name="Skrede I."/>
            <person name="Drula E."/>
            <person name="Henrissat B."/>
            <person name="Morin E."/>
            <person name="Kohler A."/>
            <person name="Barry K."/>
            <person name="LaButti K."/>
            <person name="Morin E."/>
            <person name="Salamov A."/>
            <person name="Lipzen A."/>
            <person name="Mereny Z."/>
            <person name="Hegedus B."/>
            <person name="Baldrian P."/>
            <person name="Stursova M."/>
            <person name="Weitz H."/>
            <person name="Taylor A."/>
            <person name="Grigoriev I.V."/>
            <person name="Nagy L.G."/>
            <person name="Martin F."/>
            <person name="Kauserud H."/>
        </authorList>
    </citation>
    <scope>NUCLEOTIDE SEQUENCE</scope>
    <source>
        <strain evidence="2">9144</strain>
    </source>
</reference>
<gene>
    <name evidence="2" type="ORF">GGX14DRAFT_696634</name>
</gene>
<dbReference type="EMBL" id="JARJCW010000019">
    <property type="protein sequence ID" value="KAJ7214485.1"/>
    <property type="molecule type" value="Genomic_DNA"/>
</dbReference>
<proteinExistence type="predicted"/>
<protein>
    <submittedName>
        <fullName evidence="2">Uncharacterized protein</fullName>
    </submittedName>
</protein>
<comment type="caution">
    <text evidence="2">The sequence shown here is derived from an EMBL/GenBank/DDBJ whole genome shotgun (WGS) entry which is preliminary data.</text>
</comment>
<name>A0AAD6YJ75_9AGAR</name>
<keyword evidence="1" id="KW-1133">Transmembrane helix</keyword>
<organism evidence="2 3">
    <name type="scientific">Mycena pura</name>
    <dbReference type="NCBI Taxonomy" id="153505"/>
    <lineage>
        <taxon>Eukaryota</taxon>
        <taxon>Fungi</taxon>
        <taxon>Dikarya</taxon>
        <taxon>Basidiomycota</taxon>
        <taxon>Agaricomycotina</taxon>
        <taxon>Agaricomycetes</taxon>
        <taxon>Agaricomycetidae</taxon>
        <taxon>Agaricales</taxon>
        <taxon>Marasmiineae</taxon>
        <taxon>Mycenaceae</taxon>
        <taxon>Mycena</taxon>
    </lineage>
</organism>
<dbReference type="Proteomes" id="UP001219525">
    <property type="component" value="Unassembled WGS sequence"/>
</dbReference>
<evidence type="ECO:0000256" key="1">
    <source>
        <dbReference type="SAM" id="Phobius"/>
    </source>
</evidence>
<evidence type="ECO:0000313" key="2">
    <source>
        <dbReference type="EMBL" id="KAJ7214485.1"/>
    </source>
</evidence>
<feature type="transmembrane region" description="Helical" evidence="1">
    <location>
        <begin position="22"/>
        <end position="43"/>
    </location>
</feature>
<evidence type="ECO:0000313" key="3">
    <source>
        <dbReference type="Proteomes" id="UP001219525"/>
    </source>
</evidence>
<sequence>MSSVSDETSIAASVSTVLPGPALRALVACTLALSLLVFILRATSVSRATEKLRTVMSRAERVYYRSAEAGLLDRCSADIHRDFAELQIKASELREQGLRASLSTRDTVYALCRGLSLNILRCVGNARTLKIRLEIATEEGLRSTEKDGKAYFLFTARNSASFERRCDVEQCCCDF</sequence>
<keyword evidence="1" id="KW-0472">Membrane</keyword>
<accession>A0AAD6YJ75</accession>